<keyword evidence="3 4" id="KW-0443">Lipid metabolism</keyword>
<name>A0A5R9G312_9BACL</name>
<organism evidence="6 7">
    <name type="scientific">Paenibacillus antri</name>
    <dbReference type="NCBI Taxonomy" id="2582848"/>
    <lineage>
        <taxon>Bacteria</taxon>
        <taxon>Bacillati</taxon>
        <taxon>Bacillota</taxon>
        <taxon>Bacilli</taxon>
        <taxon>Bacillales</taxon>
        <taxon>Paenibacillaceae</taxon>
        <taxon>Paenibacillus</taxon>
    </lineage>
</organism>
<proteinExistence type="predicted"/>
<feature type="short sequence motif" description="DGA/G" evidence="4">
    <location>
        <begin position="164"/>
        <end position="166"/>
    </location>
</feature>
<evidence type="ECO:0000256" key="2">
    <source>
        <dbReference type="ARBA" id="ARBA00022963"/>
    </source>
</evidence>
<dbReference type="InterPro" id="IPR050301">
    <property type="entry name" value="NTE"/>
</dbReference>
<evidence type="ECO:0000256" key="3">
    <source>
        <dbReference type="ARBA" id="ARBA00023098"/>
    </source>
</evidence>
<dbReference type="Pfam" id="PF01734">
    <property type="entry name" value="Patatin"/>
    <property type="match status" value="1"/>
</dbReference>
<evidence type="ECO:0000313" key="6">
    <source>
        <dbReference type="EMBL" id="TLS50221.1"/>
    </source>
</evidence>
<dbReference type="Proteomes" id="UP000309676">
    <property type="component" value="Unassembled WGS sequence"/>
</dbReference>
<feature type="short sequence motif" description="GXSXG" evidence="4">
    <location>
        <begin position="38"/>
        <end position="42"/>
    </location>
</feature>
<dbReference type="Gene3D" id="3.40.1090.10">
    <property type="entry name" value="Cytosolic phospholipase A2 catalytic domain"/>
    <property type="match status" value="2"/>
</dbReference>
<dbReference type="GO" id="GO:0016787">
    <property type="term" value="F:hydrolase activity"/>
    <property type="evidence" value="ECO:0007669"/>
    <property type="project" value="UniProtKB-UniRule"/>
</dbReference>
<dbReference type="RefSeq" id="WP_138196375.1">
    <property type="nucleotide sequence ID" value="NZ_VCIW01000016.1"/>
</dbReference>
<feature type="active site" description="Nucleophile" evidence="4">
    <location>
        <position position="40"/>
    </location>
</feature>
<dbReference type="CDD" id="cd07208">
    <property type="entry name" value="Pat_hypo_Ecoli_yjju_like"/>
    <property type="match status" value="1"/>
</dbReference>
<evidence type="ECO:0000256" key="1">
    <source>
        <dbReference type="ARBA" id="ARBA00022801"/>
    </source>
</evidence>
<dbReference type="AlphaFoldDB" id="A0A5R9G312"/>
<dbReference type="GO" id="GO:0016042">
    <property type="term" value="P:lipid catabolic process"/>
    <property type="evidence" value="ECO:0007669"/>
    <property type="project" value="UniProtKB-UniRule"/>
</dbReference>
<dbReference type="EMBL" id="VCIW01000016">
    <property type="protein sequence ID" value="TLS50221.1"/>
    <property type="molecule type" value="Genomic_DNA"/>
</dbReference>
<dbReference type="OrthoDB" id="9802424at2"/>
<comment type="caution">
    <text evidence="6">The sequence shown here is derived from an EMBL/GenBank/DDBJ whole genome shotgun (WGS) entry which is preliminary data.</text>
</comment>
<keyword evidence="1 4" id="KW-0378">Hydrolase</keyword>
<protein>
    <submittedName>
        <fullName evidence="6">Patatin family protein</fullName>
    </submittedName>
</protein>
<dbReference type="SUPFAM" id="SSF52151">
    <property type="entry name" value="FabD/lysophospholipase-like"/>
    <property type="match status" value="1"/>
</dbReference>
<dbReference type="InterPro" id="IPR016035">
    <property type="entry name" value="Acyl_Trfase/lysoPLipase"/>
</dbReference>
<dbReference type="PANTHER" id="PTHR14226:SF25">
    <property type="entry name" value="PHOSPHOESTERASE"/>
    <property type="match status" value="1"/>
</dbReference>
<evidence type="ECO:0000313" key="7">
    <source>
        <dbReference type="Proteomes" id="UP000309676"/>
    </source>
</evidence>
<dbReference type="InterPro" id="IPR045943">
    <property type="entry name" value="DUF6363"/>
</dbReference>
<evidence type="ECO:0000256" key="4">
    <source>
        <dbReference type="PROSITE-ProRule" id="PRU01161"/>
    </source>
</evidence>
<dbReference type="PROSITE" id="PS51635">
    <property type="entry name" value="PNPLA"/>
    <property type="match status" value="1"/>
</dbReference>
<dbReference type="InterPro" id="IPR002641">
    <property type="entry name" value="PNPLA_dom"/>
</dbReference>
<evidence type="ECO:0000259" key="5">
    <source>
        <dbReference type="PROSITE" id="PS51635"/>
    </source>
</evidence>
<feature type="short sequence motif" description="GXGXXG" evidence="4">
    <location>
        <begin position="11"/>
        <end position="16"/>
    </location>
</feature>
<feature type="domain" description="PNPLA" evidence="5">
    <location>
        <begin position="7"/>
        <end position="177"/>
    </location>
</feature>
<feature type="active site" description="Proton acceptor" evidence="4">
    <location>
        <position position="164"/>
    </location>
</feature>
<keyword evidence="7" id="KW-1185">Reference proteome</keyword>
<dbReference type="InterPro" id="IPR037483">
    <property type="entry name" value="YjjU-like"/>
</dbReference>
<sequence>MEEKLGLVLEGGGMRGVYTGGVLERFMEDDLYFPYVIGVSAGACNAVSYLSRQRGRNRRVTIDYVGHPEYLSIRNWIRKGSMFGMDFIFDRIPNEIDLLDYETLFKIRETFVAGTTDPETGEPAYFANDVWARDKQSFMAVLRASSSLPFFSPPVDVAGKPMYDGGVADPIPVRKALEDGCDRVVVVLTKDATYRIKPFKRRRLAGWIYRKYPKLVEAMIRRERVYNDTMALVRRLEAEGRAFVLQPSKALPVGRMEKDKALLGSLYELGESDAEAARGKLRSWIASGAPAIVK</sequence>
<accession>A0A5R9G312</accession>
<gene>
    <name evidence="6" type="ORF">FE782_21385</name>
</gene>
<keyword evidence="2 4" id="KW-0442">Lipid degradation</keyword>
<dbReference type="Pfam" id="PF19890">
    <property type="entry name" value="DUF6363"/>
    <property type="match status" value="1"/>
</dbReference>
<dbReference type="PANTHER" id="PTHR14226">
    <property type="entry name" value="NEUROPATHY TARGET ESTERASE/SWISS CHEESE D.MELANOGASTER"/>
    <property type="match status" value="1"/>
</dbReference>
<reference evidence="6 7" key="1">
    <citation type="submission" date="2019-05" db="EMBL/GenBank/DDBJ databases">
        <authorList>
            <person name="Narsing Rao M.P."/>
            <person name="Li W.J."/>
        </authorList>
    </citation>
    <scope>NUCLEOTIDE SEQUENCE [LARGE SCALE GENOMIC DNA]</scope>
    <source>
        <strain evidence="6 7">SYSU_K30003</strain>
    </source>
</reference>